<dbReference type="Proteomes" id="UP000265618">
    <property type="component" value="Unassembled WGS sequence"/>
</dbReference>
<evidence type="ECO:0000313" key="2">
    <source>
        <dbReference type="EMBL" id="GCA62098.1"/>
    </source>
</evidence>
<keyword evidence="3" id="KW-1185">Reference proteome</keyword>
<protein>
    <submittedName>
        <fullName evidence="2">Uncharacterized protein</fullName>
    </submittedName>
</protein>
<comment type="caution">
    <text evidence="2">The sequence shown here is derived from an EMBL/GenBank/DDBJ whole genome shotgun (WGS) entry which is preliminary data.</text>
</comment>
<dbReference type="EMBL" id="BDIP01000161">
    <property type="protein sequence ID" value="GCA62098.1"/>
    <property type="molecule type" value="Genomic_DNA"/>
</dbReference>
<proteinExistence type="predicted"/>
<dbReference type="AlphaFoldDB" id="A0A391NRY3"/>
<feature type="region of interest" description="Disordered" evidence="1">
    <location>
        <begin position="1"/>
        <end position="79"/>
    </location>
</feature>
<sequence>MHARNRARVLSRFRKREMERERQGRETERPPTKMDSEEGWVERMGREFAQGVSAAMGRAETRTPGVDRERETEGEGEYPWVEAMGREFASYINRAPEVEGEREREMGGNWVEKLGREFAQGLAEVLGVDKGTEKKREREGEGEAEGVTWMERMGREFAESVGTAIEQARERVEEEGEELEEMD</sequence>
<feature type="compositionally biased region" description="Basic and acidic residues" evidence="1">
    <location>
        <begin position="130"/>
        <end position="141"/>
    </location>
</feature>
<name>A0A391NRY3_9EUKA</name>
<feature type="region of interest" description="Disordered" evidence="1">
    <location>
        <begin position="129"/>
        <end position="150"/>
    </location>
</feature>
<feature type="compositionally biased region" description="Basic and acidic residues" evidence="1">
    <location>
        <begin position="59"/>
        <end position="73"/>
    </location>
</feature>
<feature type="compositionally biased region" description="Basic and acidic residues" evidence="1">
    <location>
        <begin position="16"/>
        <end position="46"/>
    </location>
</feature>
<organism evidence="2 3">
    <name type="scientific">Kipferlia bialata</name>
    <dbReference type="NCBI Taxonomy" id="797122"/>
    <lineage>
        <taxon>Eukaryota</taxon>
        <taxon>Metamonada</taxon>
        <taxon>Carpediemonas-like organisms</taxon>
        <taxon>Kipferlia</taxon>
    </lineage>
</organism>
<accession>A0A391NRY3</accession>
<feature type="compositionally biased region" description="Basic residues" evidence="1">
    <location>
        <begin position="1"/>
        <end position="15"/>
    </location>
</feature>
<evidence type="ECO:0000313" key="3">
    <source>
        <dbReference type="Proteomes" id="UP000265618"/>
    </source>
</evidence>
<gene>
    <name evidence="2" type="ORF">KIPB_001189</name>
</gene>
<evidence type="ECO:0000256" key="1">
    <source>
        <dbReference type="SAM" id="MobiDB-lite"/>
    </source>
</evidence>
<reference evidence="2 3" key="1">
    <citation type="journal article" date="2018" name="PLoS ONE">
        <title>The draft genome of Kipferlia bialata reveals reductive genome evolution in fornicate parasites.</title>
        <authorList>
            <person name="Tanifuji G."/>
            <person name="Takabayashi S."/>
            <person name="Kume K."/>
            <person name="Takagi M."/>
            <person name="Nakayama T."/>
            <person name="Kamikawa R."/>
            <person name="Inagaki Y."/>
            <person name="Hashimoto T."/>
        </authorList>
    </citation>
    <scope>NUCLEOTIDE SEQUENCE [LARGE SCALE GENOMIC DNA]</scope>
    <source>
        <strain evidence="2">NY0173</strain>
    </source>
</reference>